<dbReference type="Gene3D" id="3.30.70.100">
    <property type="match status" value="1"/>
</dbReference>
<name>A0A285D0B3_9RHOB</name>
<dbReference type="Proteomes" id="UP000219467">
    <property type="component" value="Unassembled WGS sequence"/>
</dbReference>
<dbReference type="OrthoDB" id="9806380at2"/>
<gene>
    <name evidence="2" type="ORF">SAMN05878503_11328</name>
</gene>
<evidence type="ECO:0000259" key="1">
    <source>
        <dbReference type="Pfam" id="PF07045"/>
    </source>
</evidence>
<organism evidence="2 3">
    <name type="scientific">Cereibacter ovatus</name>
    <dbReference type="NCBI Taxonomy" id="439529"/>
    <lineage>
        <taxon>Bacteria</taxon>
        <taxon>Pseudomonadati</taxon>
        <taxon>Pseudomonadota</taxon>
        <taxon>Alphaproteobacteria</taxon>
        <taxon>Rhodobacterales</taxon>
        <taxon>Paracoccaceae</taxon>
        <taxon>Cereibacter</taxon>
    </lineage>
</organism>
<dbReference type="EMBL" id="OAOQ01000013">
    <property type="protein sequence ID" value="SNX72736.1"/>
    <property type="molecule type" value="Genomic_DNA"/>
</dbReference>
<dbReference type="InterPro" id="IPR010753">
    <property type="entry name" value="DUF1330"/>
</dbReference>
<dbReference type="AlphaFoldDB" id="A0A285D0B3"/>
<dbReference type="InterPro" id="IPR011008">
    <property type="entry name" value="Dimeric_a/b-barrel"/>
</dbReference>
<protein>
    <recommendedName>
        <fullName evidence="1">DUF1330 domain-containing protein</fullName>
    </recommendedName>
</protein>
<dbReference type="SUPFAM" id="SSF54909">
    <property type="entry name" value="Dimeric alpha+beta barrel"/>
    <property type="match status" value="1"/>
</dbReference>
<accession>A0A285D0B3</accession>
<reference evidence="3" key="1">
    <citation type="submission" date="2017-08" db="EMBL/GenBank/DDBJ databases">
        <authorList>
            <person name="Varghese N."/>
            <person name="Submissions S."/>
        </authorList>
    </citation>
    <scope>NUCLEOTIDE SEQUENCE [LARGE SCALE GENOMIC DNA]</scope>
    <source>
        <strain evidence="3">JA234</strain>
    </source>
</reference>
<evidence type="ECO:0000313" key="2">
    <source>
        <dbReference type="EMBL" id="SNX72736.1"/>
    </source>
</evidence>
<feature type="domain" description="DUF1330" evidence="1">
    <location>
        <begin position="3"/>
        <end position="94"/>
    </location>
</feature>
<evidence type="ECO:0000313" key="3">
    <source>
        <dbReference type="Proteomes" id="UP000219467"/>
    </source>
</evidence>
<dbReference type="RefSeq" id="WP_097031130.1">
    <property type="nucleotide sequence ID" value="NZ_OAOQ01000013.1"/>
</dbReference>
<keyword evidence="3" id="KW-1185">Reference proteome</keyword>
<dbReference type="Pfam" id="PF07045">
    <property type="entry name" value="DUF1330"/>
    <property type="match status" value="1"/>
</dbReference>
<sequence>MTKGYWIGHIDVQDAAAYDAYRQANAPAFARYGGRFLVRGGAQRVVEGQLRARAVVIEFPSLDAALACYDSPDYQRALALRLPVSVADLAIVEGWGG</sequence>
<proteinExistence type="predicted"/>
<dbReference type="PANTHER" id="PTHR41521">
    <property type="match status" value="1"/>
</dbReference>
<dbReference type="PANTHER" id="PTHR41521:SF4">
    <property type="entry name" value="BLR0684 PROTEIN"/>
    <property type="match status" value="1"/>
</dbReference>